<dbReference type="Proteomes" id="UP000247498">
    <property type="component" value="Unassembled WGS sequence"/>
</dbReference>
<comment type="similarity">
    <text evidence="1">Belongs to the bacterial ribosomal protein bL34 family.</text>
</comment>
<accession>A0A2V0P0R7</accession>
<keyword evidence="6" id="KW-1185">Reference proteome</keyword>
<dbReference type="FunCoup" id="A0A2V0P0R7">
    <property type="interactions" value="407"/>
</dbReference>
<feature type="compositionally biased region" description="Basic residues" evidence="4">
    <location>
        <begin position="102"/>
        <end position="111"/>
    </location>
</feature>
<keyword evidence="2" id="KW-0689">Ribosomal protein</keyword>
<dbReference type="OrthoDB" id="431691at2759"/>
<evidence type="ECO:0008006" key="7">
    <source>
        <dbReference type="Google" id="ProtNLM"/>
    </source>
</evidence>
<dbReference type="GO" id="GO:0006412">
    <property type="term" value="P:translation"/>
    <property type="evidence" value="ECO:0007669"/>
    <property type="project" value="InterPro"/>
</dbReference>
<keyword evidence="3" id="KW-0687">Ribonucleoprotein</keyword>
<dbReference type="AlphaFoldDB" id="A0A2V0P0R7"/>
<dbReference type="Gene3D" id="1.10.287.3980">
    <property type="match status" value="1"/>
</dbReference>
<dbReference type="Pfam" id="PF00468">
    <property type="entry name" value="Ribosomal_L34"/>
    <property type="match status" value="1"/>
</dbReference>
<evidence type="ECO:0000313" key="6">
    <source>
        <dbReference type="Proteomes" id="UP000247498"/>
    </source>
</evidence>
<dbReference type="GO" id="GO:0005840">
    <property type="term" value="C:ribosome"/>
    <property type="evidence" value="ECO:0007669"/>
    <property type="project" value="UniProtKB-KW"/>
</dbReference>
<evidence type="ECO:0000313" key="5">
    <source>
        <dbReference type="EMBL" id="GBF90787.1"/>
    </source>
</evidence>
<dbReference type="GO" id="GO:0003735">
    <property type="term" value="F:structural constituent of ribosome"/>
    <property type="evidence" value="ECO:0007669"/>
    <property type="project" value="InterPro"/>
</dbReference>
<name>A0A2V0P0R7_9CHLO</name>
<reference evidence="5 6" key="1">
    <citation type="journal article" date="2018" name="Sci. Rep.">
        <title>Raphidocelis subcapitata (=Pseudokirchneriella subcapitata) provides an insight into genome evolution and environmental adaptations in the Sphaeropleales.</title>
        <authorList>
            <person name="Suzuki S."/>
            <person name="Yamaguchi H."/>
            <person name="Nakajima N."/>
            <person name="Kawachi M."/>
        </authorList>
    </citation>
    <scope>NUCLEOTIDE SEQUENCE [LARGE SCALE GENOMIC DNA]</scope>
    <source>
        <strain evidence="5 6">NIES-35</strain>
    </source>
</reference>
<feature type="region of interest" description="Disordered" evidence="4">
    <location>
        <begin position="73"/>
        <end position="124"/>
    </location>
</feature>
<dbReference type="HAMAP" id="MF_00391">
    <property type="entry name" value="Ribosomal_bL34"/>
    <property type="match status" value="1"/>
</dbReference>
<protein>
    <recommendedName>
        <fullName evidence="7">50S ribosomal protein L34</fullName>
    </recommendedName>
</protein>
<feature type="compositionally biased region" description="Basic residues" evidence="4">
    <location>
        <begin position="79"/>
        <end position="93"/>
    </location>
</feature>
<proteinExistence type="inferred from homology"/>
<evidence type="ECO:0000256" key="1">
    <source>
        <dbReference type="ARBA" id="ARBA00010111"/>
    </source>
</evidence>
<dbReference type="EMBL" id="BDRX01000019">
    <property type="protein sequence ID" value="GBF90787.1"/>
    <property type="molecule type" value="Genomic_DNA"/>
</dbReference>
<evidence type="ECO:0000256" key="4">
    <source>
        <dbReference type="SAM" id="MobiDB-lite"/>
    </source>
</evidence>
<dbReference type="STRING" id="307507.A0A2V0P0R7"/>
<feature type="compositionally biased region" description="Polar residues" evidence="4">
    <location>
        <begin position="114"/>
        <end position="124"/>
    </location>
</feature>
<dbReference type="NCBIfam" id="TIGR01030">
    <property type="entry name" value="rpmH_bact"/>
    <property type="match status" value="1"/>
</dbReference>
<dbReference type="InParanoid" id="A0A2V0P0R7"/>
<dbReference type="InterPro" id="IPR000271">
    <property type="entry name" value="Ribosomal_bL34"/>
</dbReference>
<sequence>MQAMLRGVAFTSRVGGAPVAARRPQAVALAPRPTSLVAPSFTGGAFSGSILAPSRPQGRAALTVVAAGGRSMGCTLQGSRRKAKRTSGFRARMRSANGRRVLASRRKRGRKVLSGSSAPRTGGK</sequence>
<evidence type="ECO:0000256" key="2">
    <source>
        <dbReference type="ARBA" id="ARBA00022980"/>
    </source>
</evidence>
<dbReference type="GO" id="GO:1990904">
    <property type="term" value="C:ribonucleoprotein complex"/>
    <property type="evidence" value="ECO:0007669"/>
    <property type="project" value="UniProtKB-KW"/>
</dbReference>
<comment type="caution">
    <text evidence="5">The sequence shown here is derived from an EMBL/GenBank/DDBJ whole genome shotgun (WGS) entry which is preliminary data.</text>
</comment>
<evidence type="ECO:0000256" key="3">
    <source>
        <dbReference type="ARBA" id="ARBA00023274"/>
    </source>
</evidence>
<gene>
    <name evidence="5" type="ORF">Rsub_03088</name>
</gene>
<organism evidence="5 6">
    <name type="scientific">Raphidocelis subcapitata</name>
    <dbReference type="NCBI Taxonomy" id="307507"/>
    <lineage>
        <taxon>Eukaryota</taxon>
        <taxon>Viridiplantae</taxon>
        <taxon>Chlorophyta</taxon>
        <taxon>core chlorophytes</taxon>
        <taxon>Chlorophyceae</taxon>
        <taxon>CS clade</taxon>
        <taxon>Sphaeropleales</taxon>
        <taxon>Selenastraceae</taxon>
        <taxon>Raphidocelis</taxon>
    </lineage>
</organism>